<dbReference type="Proteomes" id="UP001152320">
    <property type="component" value="Chromosome 13"/>
</dbReference>
<feature type="transmembrane region" description="Helical" evidence="1">
    <location>
        <begin position="123"/>
        <end position="150"/>
    </location>
</feature>
<comment type="caution">
    <text evidence="2">The sequence shown here is derived from an EMBL/GenBank/DDBJ whole genome shotgun (WGS) entry which is preliminary data.</text>
</comment>
<keyword evidence="1" id="KW-1133">Transmembrane helix</keyword>
<dbReference type="AlphaFoldDB" id="A0A9Q1BPK8"/>
<proteinExistence type="predicted"/>
<keyword evidence="3" id="KW-1185">Reference proteome</keyword>
<name>A0A9Q1BPK8_HOLLE</name>
<gene>
    <name evidence="2" type="ORF">HOLleu_26795</name>
</gene>
<reference evidence="2" key="1">
    <citation type="submission" date="2021-10" db="EMBL/GenBank/DDBJ databases">
        <title>Tropical sea cucumber genome reveals ecological adaptation and Cuvierian tubules defense mechanism.</title>
        <authorList>
            <person name="Chen T."/>
        </authorList>
    </citation>
    <scope>NUCLEOTIDE SEQUENCE</scope>
    <source>
        <strain evidence="2">Nanhai2018</strain>
        <tissue evidence="2">Muscle</tissue>
    </source>
</reference>
<feature type="transmembrane region" description="Helical" evidence="1">
    <location>
        <begin position="96"/>
        <end position="116"/>
    </location>
</feature>
<organism evidence="2 3">
    <name type="scientific">Holothuria leucospilota</name>
    <name type="common">Black long sea cucumber</name>
    <name type="synonym">Mertensiothuria leucospilota</name>
    <dbReference type="NCBI Taxonomy" id="206669"/>
    <lineage>
        <taxon>Eukaryota</taxon>
        <taxon>Metazoa</taxon>
        <taxon>Echinodermata</taxon>
        <taxon>Eleutherozoa</taxon>
        <taxon>Echinozoa</taxon>
        <taxon>Holothuroidea</taxon>
        <taxon>Aspidochirotacea</taxon>
        <taxon>Aspidochirotida</taxon>
        <taxon>Holothuriidae</taxon>
        <taxon>Holothuria</taxon>
    </lineage>
</organism>
<keyword evidence="1" id="KW-0472">Membrane</keyword>
<feature type="transmembrane region" description="Helical" evidence="1">
    <location>
        <begin position="71"/>
        <end position="90"/>
    </location>
</feature>
<sequence length="151" mass="16344">MSLVRSGVRSFRAFLFNETQAQPNEKLVDNVITILAITGSTLLGGLVGNGHIVTYVPYFNIELEYSGWKSFLLSAVAAVATIIGMKIPLVSTWTPLRFLVTVFIGISLGTNVGMVIGQLQMEIVVFIASGVSLVTTTAVLLLQEIAMYVFE</sequence>
<evidence type="ECO:0000313" key="2">
    <source>
        <dbReference type="EMBL" id="KAJ8030383.1"/>
    </source>
</evidence>
<evidence type="ECO:0000256" key="1">
    <source>
        <dbReference type="SAM" id="Phobius"/>
    </source>
</evidence>
<dbReference type="EMBL" id="JAIZAY010000013">
    <property type="protein sequence ID" value="KAJ8030383.1"/>
    <property type="molecule type" value="Genomic_DNA"/>
</dbReference>
<accession>A0A9Q1BPK8</accession>
<evidence type="ECO:0000313" key="3">
    <source>
        <dbReference type="Proteomes" id="UP001152320"/>
    </source>
</evidence>
<protein>
    <submittedName>
        <fullName evidence="2">Uncharacterized protein</fullName>
    </submittedName>
</protein>
<keyword evidence="1" id="KW-0812">Transmembrane</keyword>
<feature type="transmembrane region" description="Helical" evidence="1">
    <location>
        <begin position="31"/>
        <end position="59"/>
    </location>
</feature>